<comment type="caution">
    <text evidence="3">The sequence shown here is derived from an EMBL/GenBank/DDBJ whole genome shotgun (WGS) entry which is preliminary data.</text>
</comment>
<evidence type="ECO:0000256" key="1">
    <source>
        <dbReference type="ARBA" id="ARBA00023002"/>
    </source>
</evidence>
<proteinExistence type="predicted"/>
<dbReference type="PANTHER" id="PTHR43364:SF4">
    <property type="entry name" value="NAD(P)-LINKED OXIDOREDUCTASE SUPERFAMILY PROTEIN"/>
    <property type="match status" value="1"/>
</dbReference>
<keyword evidence="4" id="KW-1185">Reference proteome</keyword>
<sequence length="312" mass="33552">MKQTLTSPNGTPASRLAFGTMQFGGRADEAQSRAMFDACIEAGITHFDTANLYTDGASEKLLGSFLGDRRDSLIVATKCAYTGGAGRDNILKTAETSRQRMQIDTLDVLYLHRFDPDTDMHESFEAFGTLRQKGHARHFGLSNFAAWQTVKAAGIAAKFDLSVAVIQPMFNLVKRQAEVEILPMADDLGILVAPYSPLGGGLLTGKYGAGDKGRLTEDDRYAARYGLEAMHKTAADLAALGAEMGVHPATLAVAWAAHHPTGPSPIISARSLEQLRPSLDALNFQMSPELYARIAALSVTPPPATDRLEEQG</sequence>
<keyword evidence="1" id="KW-0560">Oxidoreductase</keyword>
<dbReference type="InterPro" id="IPR050523">
    <property type="entry name" value="AKR_Detox_Biosynth"/>
</dbReference>
<dbReference type="Pfam" id="PF00248">
    <property type="entry name" value="Aldo_ket_red"/>
    <property type="match status" value="1"/>
</dbReference>
<dbReference type="InterPro" id="IPR036812">
    <property type="entry name" value="NAD(P)_OxRdtase_dom_sf"/>
</dbReference>
<organism evidence="3 4">
    <name type="scientific">Sulfitobacter sediminis</name>
    <dbReference type="NCBI Taxonomy" id="3234186"/>
    <lineage>
        <taxon>Bacteria</taxon>
        <taxon>Pseudomonadati</taxon>
        <taxon>Pseudomonadota</taxon>
        <taxon>Alphaproteobacteria</taxon>
        <taxon>Rhodobacterales</taxon>
        <taxon>Roseobacteraceae</taxon>
        <taxon>Sulfitobacter</taxon>
    </lineage>
</organism>
<evidence type="ECO:0000259" key="2">
    <source>
        <dbReference type="Pfam" id="PF00248"/>
    </source>
</evidence>
<evidence type="ECO:0000313" key="3">
    <source>
        <dbReference type="EMBL" id="MEW9921112.1"/>
    </source>
</evidence>
<dbReference type="Gene3D" id="3.20.20.100">
    <property type="entry name" value="NADP-dependent oxidoreductase domain"/>
    <property type="match status" value="1"/>
</dbReference>
<evidence type="ECO:0000313" key="4">
    <source>
        <dbReference type="Proteomes" id="UP001556098"/>
    </source>
</evidence>
<accession>A0ABV3RQ44</accession>
<protein>
    <submittedName>
        <fullName evidence="3">Aldo/keto reductase</fullName>
    </submittedName>
</protein>
<gene>
    <name evidence="3" type="ORF">AB2B41_15975</name>
</gene>
<dbReference type="PANTHER" id="PTHR43364">
    <property type="entry name" value="NADH-SPECIFIC METHYLGLYOXAL REDUCTASE-RELATED"/>
    <property type="match status" value="1"/>
</dbReference>
<dbReference type="RefSeq" id="WP_367878812.1">
    <property type="nucleotide sequence ID" value="NZ_JBFNXX010000012.1"/>
</dbReference>
<dbReference type="Proteomes" id="UP001556098">
    <property type="component" value="Unassembled WGS sequence"/>
</dbReference>
<reference evidence="3 4" key="1">
    <citation type="submission" date="2024-07" db="EMBL/GenBank/DDBJ databases">
        <title>Marimonas sp.nov., isolated from tidal-flat sediment.</title>
        <authorList>
            <person name="Jayan J.N."/>
            <person name="Lee S.S."/>
        </authorList>
    </citation>
    <scope>NUCLEOTIDE SEQUENCE [LARGE SCALE GENOMIC DNA]</scope>
    <source>
        <strain evidence="3 4">MJW-29</strain>
    </source>
</reference>
<dbReference type="EMBL" id="JBFNXX010000012">
    <property type="protein sequence ID" value="MEW9921112.1"/>
    <property type="molecule type" value="Genomic_DNA"/>
</dbReference>
<feature type="domain" description="NADP-dependent oxidoreductase" evidence="2">
    <location>
        <begin position="15"/>
        <end position="297"/>
    </location>
</feature>
<name>A0ABV3RQ44_9RHOB</name>
<dbReference type="InterPro" id="IPR023210">
    <property type="entry name" value="NADP_OxRdtase_dom"/>
</dbReference>
<dbReference type="SUPFAM" id="SSF51430">
    <property type="entry name" value="NAD(P)-linked oxidoreductase"/>
    <property type="match status" value="1"/>
</dbReference>